<protein>
    <recommendedName>
        <fullName evidence="10">Hexosyltransferase</fullName>
        <ecNumber evidence="10">2.4.1.-</ecNumber>
    </recommendedName>
</protein>
<keyword evidence="4" id="KW-0808">Transferase</keyword>
<comment type="subcellular location">
    <subcellularLocation>
        <location evidence="1 10">Golgi apparatus membrane</location>
        <topology evidence="1 10">Single-pass type II membrane protein</topology>
    </subcellularLocation>
</comment>
<dbReference type="GO" id="GO:0000139">
    <property type="term" value="C:Golgi membrane"/>
    <property type="evidence" value="ECO:0007669"/>
    <property type="project" value="UniProtKB-SubCell"/>
</dbReference>
<dbReference type="EC" id="2.4.1.-" evidence="10"/>
<name>A0A6V7WMG9_MELEN</name>
<evidence type="ECO:0000256" key="10">
    <source>
        <dbReference type="RuleBase" id="RU363063"/>
    </source>
</evidence>
<evidence type="ECO:0000256" key="9">
    <source>
        <dbReference type="ARBA" id="ARBA00023136"/>
    </source>
</evidence>
<dbReference type="AlphaFoldDB" id="A0A6V7WMG9"/>
<keyword evidence="8 10" id="KW-0333">Golgi apparatus</keyword>
<evidence type="ECO:0000256" key="4">
    <source>
        <dbReference type="ARBA" id="ARBA00022679"/>
    </source>
</evidence>
<dbReference type="Pfam" id="PF01762">
    <property type="entry name" value="Galactosyl_T"/>
    <property type="match status" value="1"/>
</dbReference>
<keyword evidence="7" id="KW-1133">Transmembrane helix</keyword>
<evidence type="ECO:0000256" key="2">
    <source>
        <dbReference type="ARBA" id="ARBA00008661"/>
    </source>
</evidence>
<dbReference type="Gene3D" id="3.90.550.50">
    <property type="match status" value="1"/>
</dbReference>
<evidence type="ECO:0000313" key="11">
    <source>
        <dbReference type="EMBL" id="CAD2188115.1"/>
    </source>
</evidence>
<comment type="similarity">
    <text evidence="2 10">Belongs to the glycosyltransferase 31 family.</text>
</comment>
<evidence type="ECO:0000256" key="8">
    <source>
        <dbReference type="ARBA" id="ARBA00023034"/>
    </source>
</evidence>
<proteinExistence type="inferred from homology"/>
<evidence type="ECO:0000256" key="7">
    <source>
        <dbReference type="ARBA" id="ARBA00022989"/>
    </source>
</evidence>
<keyword evidence="6" id="KW-0735">Signal-anchor</keyword>
<dbReference type="Proteomes" id="UP000580250">
    <property type="component" value="Unassembled WGS sequence"/>
</dbReference>
<evidence type="ECO:0000256" key="6">
    <source>
        <dbReference type="ARBA" id="ARBA00022968"/>
    </source>
</evidence>
<sequence length="278" mass="32885">MEKPRINPCIGKQIELVVLVISRRELVHRRMGIRNSWAKDASKKMIIRYVIGGPSEDEENSEKLDKILDEEQEQFGDLIRYYNIMEGYHFLQFKTGVAFQWQQKWCPNSEYVMKIDDDTMIDLPRWAFWNENKFKKQLNKTKTGLAFFGYLIDASPTIRDKNDKWYLSEKELPNEMYPEYMHGSTYFGNSKAITSIMKHTKEVFAIHIEDALYTGILAEKGNVSRYDHADKHFRNGDLDKDEPCKLGKPQIFCLYQRTFSSVAEYKKEYEKLHNLKCE</sequence>
<dbReference type="GO" id="GO:0016758">
    <property type="term" value="F:hexosyltransferase activity"/>
    <property type="evidence" value="ECO:0007669"/>
    <property type="project" value="InterPro"/>
</dbReference>
<keyword evidence="5" id="KW-0812">Transmembrane</keyword>
<dbReference type="GO" id="GO:0006493">
    <property type="term" value="P:protein O-linked glycosylation"/>
    <property type="evidence" value="ECO:0007669"/>
    <property type="project" value="TreeGrafter"/>
</dbReference>
<comment type="caution">
    <text evidence="11">The sequence shown here is derived from an EMBL/GenBank/DDBJ whole genome shotgun (WGS) entry which is preliminary data.</text>
</comment>
<dbReference type="InterPro" id="IPR002659">
    <property type="entry name" value="Glyco_trans_31"/>
</dbReference>
<accession>A0A6V7WMG9</accession>
<evidence type="ECO:0000256" key="3">
    <source>
        <dbReference type="ARBA" id="ARBA00022676"/>
    </source>
</evidence>
<evidence type="ECO:0000313" key="12">
    <source>
        <dbReference type="Proteomes" id="UP000580250"/>
    </source>
</evidence>
<gene>
    <name evidence="11" type="ORF">MENT_LOCUS40744</name>
</gene>
<dbReference type="EMBL" id="CAJEWN010000674">
    <property type="protein sequence ID" value="CAD2188115.1"/>
    <property type="molecule type" value="Genomic_DNA"/>
</dbReference>
<dbReference type="PANTHER" id="PTHR11214:SF3">
    <property type="entry name" value="BETA-1,3-GALACTOSYLTRANSFERASE 6"/>
    <property type="match status" value="1"/>
</dbReference>
<evidence type="ECO:0000256" key="5">
    <source>
        <dbReference type="ARBA" id="ARBA00022692"/>
    </source>
</evidence>
<keyword evidence="3 10" id="KW-0328">Glycosyltransferase</keyword>
<reference evidence="11 12" key="1">
    <citation type="submission" date="2020-08" db="EMBL/GenBank/DDBJ databases">
        <authorList>
            <person name="Koutsovoulos G."/>
            <person name="Danchin GJ E."/>
        </authorList>
    </citation>
    <scope>NUCLEOTIDE SEQUENCE [LARGE SCALE GENOMIC DNA]</scope>
</reference>
<evidence type="ECO:0000256" key="1">
    <source>
        <dbReference type="ARBA" id="ARBA00004323"/>
    </source>
</evidence>
<dbReference type="OrthoDB" id="6355886at2759"/>
<keyword evidence="9" id="KW-0472">Membrane</keyword>
<dbReference type="PANTHER" id="PTHR11214">
    <property type="entry name" value="BETA-1,3-N-ACETYLGLUCOSAMINYLTRANSFERASE"/>
    <property type="match status" value="1"/>
</dbReference>
<organism evidence="11 12">
    <name type="scientific">Meloidogyne enterolobii</name>
    <name type="common">Root-knot nematode worm</name>
    <name type="synonym">Meloidogyne mayaguensis</name>
    <dbReference type="NCBI Taxonomy" id="390850"/>
    <lineage>
        <taxon>Eukaryota</taxon>
        <taxon>Metazoa</taxon>
        <taxon>Ecdysozoa</taxon>
        <taxon>Nematoda</taxon>
        <taxon>Chromadorea</taxon>
        <taxon>Rhabditida</taxon>
        <taxon>Tylenchina</taxon>
        <taxon>Tylenchomorpha</taxon>
        <taxon>Tylenchoidea</taxon>
        <taxon>Meloidogynidae</taxon>
        <taxon>Meloidogyninae</taxon>
        <taxon>Meloidogyne</taxon>
    </lineage>
</organism>